<sequence>MLLHTVFRSVVLSRSLAADHLITKAHLGIRSEMSQIEDLQRSRILACVEALRCARHARNDDVPCQIEELSDFKSEKETQLVKPFCHPDNGTE</sequence>
<comment type="caution">
    <text evidence="1">The sequence shown here is derived from an EMBL/GenBank/DDBJ whole genome shotgun (WGS) entry which is preliminary data.</text>
</comment>
<reference evidence="1 2" key="1">
    <citation type="journal article" date="2014" name="Agronomy (Basel)">
        <title>A Draft Genome Sequence for Ensete ventricosum, the Drought-Tolerant Tree Against Hunger.</title>
        <authorList>
            <person name="Harrison J."/>
            <person name="Moore K.A."/>
            <person name="Paszkiewicz K."/>
            <person name="Jones T."/>
            <person name="Grant M."/>
            <person name="Ambacheew D."/>
            <person name="Muzemil S."/>
            <person name="Studholme D.J."/>
        </authorList>
    </citation>
    <scope>NUCLEOTIDE SEQUENCE [LARGE SCALE GENOMIC DNA]</scope>
</reference>
<protein>
    <submittedName>
        <fullName evidence="1">Uncharacterized protein</fullName>
    </submittedName>
</protein>
<dbReference type="EMBL" id="AMZH03004768">
    <property type="protein sequence ID" value="RRT68193.1"/>
    <property type="molecule type" value="Genomic_DNA"/>
</dbReference>
<gene>
    <name evidence="1" type="ORF">B296_00038515</name>
</gene>
<dbReference type="AlphaFoldDB" id="A0A426ZW66"/>
<dbReference type="Proteomes" id="UP000287651">
    <property type="component" value="Unassembled WGS sequence"/>
</dbReference>
<name>A0A426ZW66_ENSVE</name>
<evidence type="ECO:0000313" key="1">
    <source>
        <dbReference type="EMBL" id="RRT68193.1"/>
    </source>
</evidence>
<accession>A0A426ZW66</accession>
<evidence type="ECO:0000313" key="2">
    <source>
        <dbReference type="Proteomes" id="UP000287651"/>
    </source>
</evidence>
<organism evidence="1 2">
    <name type="scientific">Ensete ventricosum</name>
    <name type="common">Abyssinian banana</name>
    <name type="synonym">Musa ensete</name>
    <dbReference type="NCBI Taxonomy" id="4639"/>
    <lineage>
        <taxon>Eukaryota</taxon>
        <taxon>Viridiplantae</taxon>
        <taxon>Streptophyta</taxon>
        <taxon>Embryophyta</taxon>
        <taxon>Tracheophyta</taxon>
        <taxon>Spermatophyta</taxon>
        <taxon>Magnoliopsida</taxon>
        <taxon>Liliopsida</taxon>
        <taxon>Zingiberales</taxon>
        <taxon>Musaceae</taxon>
        <taxon>Ensete</taxon>
    </lineage>
</organism>
<proteinExistence type="predicted"/>